<evidence type="ECO:0008006" key="4">
    <source>
        <dbReference type="Google" id="ProtNLM"/>
    </source>
</evidence>
<dbReference type="AlphaFoldDB" id="A0AAV9N209"/>
<dbReference type="PANTHER" id="PTHR38848:SF3">
    <property type="entry name" value="G-PROTEIN COUPLED RECEPTORS FAMILY 3 PROFILE DOMAIN-CONTAINING PROTEIN"/>
    <property type="match status" value="1"/>
</dbReference>
<protein>
    <recommendedName>
        <fullName evidence="4">G-protein coupled receptors family 1 profile domain-containing protein</fullName>
    </recommendedName>
</protein>
<organism evidence="2 3">
    <name type="scientific">Exophiala bonariae</name>
    <dbReference type="NCBI Taxonomy" id="1690606"/>
    <lineage>
        <taxon>Eukaryota</taxon>
        <taxon>Fungi</taxon>
        <taxon>Dikarya</taxon>
        <taxon>Ascomycota</taxon>
        <taxon>Pezizomycotina</taxon>
        <taxon>Eurotiomycetes</taxon>
        <taxon>Chaetothyriomycetidae</taxon>
        <taxon>Chaetothyriales</taxon>
        <taxon>Herpotrichiellaceae</taxon>
        <taxon>Exophiala</taxon>
    </lineage>
</organism>
<evidence type="ECO:0000313" key="3">
    <source>
        <dbReference type="Proteomes" id="UP001358417"/>
    </source>
</evidence>
<keyword evidence="1" id="KW-0812">Transmembrane</keyword>
<keyword evidence="1" id="KW-0472">Membrane</keyword>
<feature type="transmembrane region" description="Helical" evidence="1">
    <location>
        <begin position="215"/>
        <end position="235"/>
    </location>
</feature>
<proteinExistence type="predicted"/>
<gene>
    <name evidence="2" type="ORF">LTR84_007177</name>
</gene>
<evidence type="ECO:0000313" key="2">
    <source>
        <dbReference type="EMBL" id="KAK5046823.1"/>
    </source>
</evidence>
<dbReference type="GeneID" id="89975343"/>
<comment type="caution">
    <text evidence="2">The sequence shown here is derived from an EMBL/GenBank/DDBJ whole genome shotgun (WGS) entry which is preliminary data.</text>
</comment>
<sequence length="365" mass="41647">MFRVLTIAYRTTALRTQRLSLRSITRLPAIRIYLIAVYFWGMCFIIAVATLRFGYQIGSDNACFASIILCLVFYVVDKIILYLFLIERIHIVRSRRYTRLTDNWYVVNIAILVLGFGSIAVLSFIFPVAELSDGQCRIGLPFKITLPLLIYDITINLYLTGHFLHFSRPGLASATFRRLPFVPTTPVSSDVTYSHVTRLEDGGQDNLRNLAKRTLRGMCIMLLATTINLSILFYMSGREQEWMCFMFCTLDGMNIYPSPFPNETMLMMRKVTIGILALHYVTNHPSEKQLGMKNSCSALRHYDPWSPQNAGRQEFPSSAGMRGPVRTMVSTGSQHDREEIITAPDRIFISTTYEVFFFALGIQLS</sequence>
<accession>A0AAV9N209</accession>
<dbReference type="RefSeq" id="XP_064702396.1">
    <property type="nucleotide sequence ID" value="XM_064850730.1"/>
</dbReference>
<name>A0AAV9N209_9EURO</name>
<evidence type="ECO:0000256" key="1">
    <source>
        <dbReference type="SAM" id="Phobius"/>
    </source>
</evidence>
<dbReference type="EMBL" id="JAVRRD010000028">
    <property type="protein sequence ID" value="KAK5046823.1"/>
    <property type="molecule type" value="Genomic_DNA"/>
</dbReference>
<reference evidence="2 3" key="1">
    <citation type="submission" date="2023-08" db="EMBL/GenBank/DDBJ databases">
        <title>Black Yeasts Isolated from many extreme environments.</title>
        <authorList>
            <person name="Coleine C."/>
            <person name="Stajich J.E."/>
            <person name="Selbmann L."/>
        </authorList>
    </citation>
    <scope>NUCLEOTIDE SEQUENCE [LARGE SCALE GENOMIC DNA]</scope>
    <source>
        <strain evidence="2 3">CCFEE 5792</strain>
    </source>
</reference>
<keyword evidence="3" id="KW-1185">Reference proteome</keyword>
<dbReference type="PANTHER" id="PTHR38848">
    <property type="entry name" value="G-PROTEIN COUPLED RECEPTORS FAMILY 3 PROFILE DOMAIN-CONTAINING PROTEIN"/>
    <property type="match status" value="1"/>
</dbReference>
<feature type="transmembrane region" description="Helical" evidence="1">
    <location>
        <begin position="105"/>
        <end position="126"/>
    </location>
</feature>
<feature type="transmembrane region" description="Helical" evidence="1">
    <location>
        <begin position="32"/>
        <end position="52"/>
    </location>
</feature>
<feature type="transmembrane region" description="Helical" evidence="1">
    <location>
        <begin position="64"/>
        <end position="85"/>
    </location>
</feature>
<feature type="transmembrane region" description="Helical" evidence="1">
    <location>
        <begin position="138"/>
        <end position="159"/>
    </location>
</feature>
<keyword evidence="1" id="KW-1133">Transmembrane helix</keyword>
<dbReference type="Proteomes" id="UP001358417">
    <property type="component" value="Unassembled WGS sequence"/>
</dbReference>